<name>A0A5Q2TKZ6_9BACI</name>
<dbReference type="InterPro" id="IPR046865">
    <property type="entry name" value="FapA_b_solenoid"/>
</dbReference>
<accession>A0A5Q2TKZ6</accession>
<evidence type="ECO:0000313" key="3">
    <source>
        <dbReference type="EMBL" id="QGH34560.1"/>
    </source>
</evidence>
<dbReference type="InterPro" id="IPR005646">
    <property type="entry name" value="FapA"/>
</dbReference>
<feature type="domain" description="Flagellar Assembly Protein A N-terminal region" evidence="2">
    <location>
        <begin position="8"/>
        <end position="173"/>
    </location>
</feature>
<organism evidence="3 4">
    <name type="scientific">Gracilibacillus salitolerans</name>
    <dbReference type="NCBI Taxonomy" id="2663022"/>
    <lineage>
        <taxon>Bacteria</taxon>
        <taxon>Bacillati</taxon>
        <taxon>Bacillota</taxon>
        <taxon>Bacilli</taxon>
        <taxon>Bacillales</taxon>
        <taxon>Bacillaceae</taxon>
        <taxon>Gracilibacillus</taxon>
    </lineage>
</organism>
<dbReference type="KEGG" id="grc:GI584_11190"/>
<dbReference type="RefSeq" id="WP_153791282.1">
    <property type="nucleotide sequence ID" value="NZ_CP045915.1"/>
</dbReference>
<proteinExistence type="predicted"/>
<evidence type="ECO:0000259" key="2">
    <source>
        <dbReference type="Pfam" id="PF20250"/>
    </source>
</evidence>
<dbReference type="InterPro" id="IPR046866">
    <property type="entry name" value="FapA_N"/>
</dbReference>
<keyword evidence="1" id="KW-0175">Coiled coil</keyword>
<dbReference type="PANTHER" id="PTHR38032:SF1">
    <property type="entry name" value="RNA-BINDING PROTEIN KHPB N-TERMINAL DOMAIN-CONTAINING PROTEIN"/>
    <property type="match status" value="1"/>
</dbReference>
<dbReference type="AlphaFoldDB" id="A0A5Q2TKZ6"/>
<dbReference type="EMBL" id="CP045915">
    <property type="protein sequence ID" value="QGH34560.1"/>
    <property type="molecule type" value="Genomic_DNA"/>
</dbReference>
<gene>
    <name evidence="3" type="ORF">GI584_11190</name>
</gene>
<evidence type="ECO:0000256" key="1">
    <source>
        <dbReference type="SAM" id="Coils"/>
    </source>
</evidence>
<dbReference type="Proteomes" id="UP000339690">
    <property type="component" value="Chromosome"/>
</dbReference>
<keyword evidence="4" id="KW-1185">Reference proteome</keyword>
<feature type="coiled-coil region" evidence="1">
    <location>
        <begin position="328"/>
        <end position="404"/>
    </location>
</feature>
<reference evidence="3 4" key="1">
    <citation type="submission" date="2019-11" db="EMBL/GenBank/DDBJ databases">
        <title>Gracilibacillus salitolerans sp. nov., a moderate halophile isolated from a saline soil in northwest China.</title>
        <authorList>
            <person name="Gan L."/>
        </authorList>
    </citation>
    <scope>NUCLEOTIDE SEQUENCE [LARGE SCALE GENOMIC DNA]</scope>
    <source>
        <strain evidence="3 4">SCU50</strain>
    </source>
</reference>
<dbReference type="PANTHER" id="PTHR38032">
    <property type="entry name" value="POLYMERASE-RELATED"/>
    <property type="match status" value="1"/>
</dbReference>
<dbReference type="Pfam" id="PF03961">
    <property type="entry name" value="FapA"/>
    <property type="match status" value="1"/>
</dbReference>
<protein>
    <submittedName>
        <fullName evidence="3">DUF342 domain-containing protein</fullName>
    </submittedName>
</protein>
<evidence type="ECO:0000313" key="4">
    <source>
        <dbReference type="Proteomes" id="UP000339690"/>
    </source>
</evidence>
<dbReference type="Pfam" id="PF20250">
    <property type="entry name" value="FapA_N"/>
    <property type="match status" value="1"/>
</dbReference>
<sequence length="455" mass="50395">MNEIKEKIDINVSKDRLVATLYVKDPDATEDITEEDIQELLKSYKIVFGVMNLAELAWKQKLLEDNECIIAEGKTPQNGTNGRLIVKQSTDSSLAAEEKKNFRDITKIPMVEEHDILAQLIPPTDGEPGIDIFHNPVKQKKGKPYKCKPGTNVSFNESDQTYNATSDGQLSVGDQVINVHPLYEVSGDLSLETGNIEFNGSVVIKGNVPTGFSVTANGDVTVHGIVEASYINAGGNILIREGIAGMEKAVVIAGADIEVGYINQAEVTAGNNLKVKKSIMHSNCVAQHNIFCANGSIIGGSCSVGKMIEVKNLGNLANSKTQLTFGISKKVLDRVSDLKQEQKELKESRQKLRILGDQLKQKKHAVGELPTKERIMLLKQRNMLDKTTEKLQIIEDELNELQVEIGNFAGMKLTVKGRAYENVELLFGKYKRVLHQEHQYFQAYLEEKEVTIQSL</sequence>